<dbReference type="Pfam" id="PF03101">
    <property type="entry name" value="FAR1"/>
    <property type="match status" value="1"/>
</dbReference>
<accession>A0A2T8I2J6</accession>
<proteinExistence type="predicted"/>
<evidence type="ECO:0000259" key="2">
    <source>
        <dbReference type="Pfam" id="PF03101"/>
    </source>
</evidence>
<evidence type="ECO:0000313" key="3">
    <source>
        <dbReference type="EMBL" id="PVH31896.1"/>
    </source>
</evidence>
<dbReference type="InterPro" id="IPR004330">
    <property type="entry name" value="FAR1_DNA_bnd_dom"/>
</dbReference>
<feature type="region of interest" description="Disordered" evidence="1">
    <location>
        <begin position="1"/>
        <end position="44"/>
    </location>
</feature>
<dbReference type="Gramene" id="PVH31896">
    <property type="protein sequence ID" value="PVH31896"/>
    <property type="gene ID" value="PAHAL_9G255200"/>
</dbReference>
<organism evidence="3">
    <name type="scientific">Panicum hallii</name>
    <dbReference type="NCBI Taxonomy" id="206008"/>
    <lineage>
        <taxon>Eukaryota</taxon>
        <taxon>Viridiplantae</taxon>
        <taxon>Streptophyta</taxon>
        <taxon>Embryophyta</taxon>
        <taxon>Tracheophyta</taxon>
        <taxon>Spermatophyta</taxon>
        <taxon>Magnoliopsida</taxon>
        <taxon>Liliopsida</taxon>
        <taxon>Poales</taxon>
        <taxon>Poaceae</taxon>
        <taxon>PACMAD clade</taxon>
        <taxon>Panicoideae</taxon>
        <taxon>Panicodae</taxon>
        <taxon>Paniceae</taxon>
        <taxon>Panicinae</taxon>
        <taxon>Panicum</taxon>
        <taxon>Panicum sect. Panicum</taxon>
    </lineage>
</organism>
<evidence type="ECO:0000256" key="1">
    <source>
        <dbReference type="SAM" id="MobiDB-lite"/>
    </source>
</evidence>
<dbReference type="Proteomes" id="UP000243499">
    <property type="component" value="Chromosome 9"/>
</dbReference>
<protein>
    <recommendedName>
        <fullName evidence="2">FAR1 domain-containing protein</fullName>
    </recommendedName>
</protein>
<gene>
    <name evidence="3" type="ORF">PAHAL_9G255200</name>
</gene>
<dbReference type="PANTHER" id="PTHR47718">
    <property type="entry name" value="OS01G0519700 PROTEIN"/>
    <property type="match status" value="1"/>
</dbReference>
<sequence>MGDPGGKEATLGTCSSSPTMAAVPQPSVRDPSPPSAGPSNISGPFCTPKKIPMVPSSCSTFLPDCDDELKPKVGMSFDSLDAVEEFYKIYAHEAGFAVRIGAQTKVLGIIENKRFLCTRQGFSKKSAKSDVALAGNQKNSKKPKMRSETRCGCNAQIYVKLGPDKRYYIASMIEHHNHGLVSPDKIMFLRSNRTIRERVKTALFTCHKASIGTS</sequence>
<dbReference type="AlphaFoldDB" id="A0A2T8I2J6"/>
<feature type="domain" description="FAR1" evidence="2">
    <location>
        <begin position="85"/>
        <end position="181"/>
    </location>
</feature>
<dbReference type="EMBL" id="CM008054">
    <property type="protein sequence ID" value="PVH31896.1"/>
    <property type="molecule type" value="Genomic_DNA"/>
</dbReference>
<name>A0A2T8I2J6_9POAL</name>
<reference evidence="3" key="1">
    <citation type="submission" date="2018-04" db="EMBL/GenBank/DDBJ databases">
        <title>WGS assembly of Panicum hallii.</title>
        <authorList>
            <person name="Lovell J."/>
            <person name="Jenkins J."/>
            <person name="Lowry D."/>
            <person name="Mamidi S."/>
            <person name="Sreedasyam A."/>
            <person name="Weng X."/>
            <person name="Barry K."/>
            <person name="Bonette J."/>
            <person name="Campitelli B."/>
            <person name="Daum C."/>
            <person name="Gordon S."/>
            <person name="Gould B."/>
            <person name="Lipzen A."/>
            <person name="Macqueen A."/>
            <person name="Palacio-Mejia J."/>
            <person name="Plott C."/>
            <person name="Shakirov E."/>
            <person name="Shu S."/>
            <person name="Yoshinaga Y."/>
            <person name="Zane M."/>
            <person name="Rokhsar D."/>
            <person name="Grimwood J."/>
            <person name="Schmutz J."/>
            <person name="Juenger T."/>
        </authorList>
    </citation>
    <scope>NUCLEOTIDE SEQUENCE [LARGE SCALE GENOMIC DNA]</scope>
    <source>
        <strain evidence="3">FIL2</strain>
    </source>
</reference>
<dbReference type="PANTHER" id="PTHR47718:SF18">
    <property type="entry name" value="PROTEIN FAR1-RELATED SEQUENCE 5-LIKE"/>
    <property type="match status" value="1"/>
</dbReference>